<organism evidence="1 2">
    <name type="scientific">Ameca splendens</name>
    <dbReference type="NCBI Taxonomy" id="208324"/>
    <lineage>
        <taxon>Eukaryota</taxon>
        <taxon>Metazoa</taxon>
        <taxon>Chordata</taxon>
        <taxon>Craniata</taxon>
        <taxon>Vertebrata</taxon>
        <taxon>Euteleostomi</taxon>
        <taxon>Actinopterygii</taxon>
        <taxon>Neopterygii</taxon>
        <taxon>Teleostei</taxon>
        <taxon>Neoteleostei</taxon>
        <taxon>Acanthomorphata</taxon>
        <taxon>Ovalentaria</taxon>
        <taxon>Atherinomorphae</taxon>
        <taxon>Cyprinodontiformes</taxon>
        <taxon>Goodeidae</taxon>
        <taxon>Ameca</taxon>
    </lineage>
</organism>
<accession>A0ABV0XPS8</accession>
<name>A0ABV0XPS8_9TELE</name>
<protein>
    <submittedName>
        <fullName evidence="1">Uncharacterized protein</fullName>
    </submittedName>
</protein>
<proteinExistence type="predicted"/>
<dbReference type="Proteomes" id="UP001469553">
    <property type="component" value="Unassembled WGS sequence"/>
</dbReference>
<evidence type="ECO:0000313" key="1">
    <source>
        <dbReference type="EMBL" id="MEQ2283470.1"/>
    </source>
</evidence>
<dbReference type="EMBL" id="JAHRIP010010107">
    <property type="protein sequence ID" value="MEQ2283470.1"/>
    <property type="molecule type" value="Genomic_DNA"/>
</dbReference>
<keyword evidence="2" id="KW-1185">Reference proteome</keyword>
<reference evidence="1 2" key="1">
    <citation type="submission" date="2021-06" db="EMBL/GenBank/DDBJ databases">
        <authorList>
            <person name="Palmer J.M."/>
        </authorList>
    </citation>
    <scope>NUCLEOTIDE SEQUENCE [LARGE SCALE GENOMIC DNA]</scope>
    <source>
        <strain evidence="1 2">AS_MEX2019</strain>
        <tissue evidence="1">Muscle</tissue>
    </source>
</reference>
<gene>
    <name evidence="1" type="ORF">AMECASPLE_011603</name>
</gene>
<comment type="caution">
    <text evidence="1">The sequence shown here is derived from an EMBL/GenBank/DDBJ whole genome shotgun (WGS) entry which is preliminary data.</text>
</comment>
<sequence>MVWLQNSECSIMTCLDHSTGEQVNWKQASVMTGYKRSIAERLRHPQARMGQRSPLCEQLRDQTVQQFKTTFLNKQLQGIQGFHHLQLIISSKNSENLEKSLHITNIDIHDLQSLWSHCIKN</sequence>
<evidence type="ECO:0000313" key="2">
    <source>
        <dbReference type="Proteomes" id="UP001469553"/>
    </source>
</evidence>